<feature type="transmembrane region" description="Helical" evidence="1">
    <location>
        <begin position="321"/>
        <end position="338"/>
    </location>
</feature>
<feature type="transmembrane region" description="Helical" evidence="1">
    <location>
        <begin position="171"/>
        <end position="190"/>
    </location>
</feature>
<proteinExistence type="predicted"/>
<keyword evidence="1" id="KW-0812">Transmembrane</keyword>
<feature type="transmembrane region" description="Helical" evidence="1">
    <location>
        <begin position="118"/>
        <end position="139"/>
    </location>
</feature>
<sequence length="409" mass="46989">MKSIGRHWVLAFCRFSIVLVTLLICTGNITNSVLLKWGFHEDRNSANYHITLPEMMDGTARKPFVYRASFPMSVKWAVSRLPPDLQAKLYTQVTQHDSIRSQYFSRLPARYWTPVVSITYYITYFTVLAATISALWLIYLLARMHVLTFGQALTFVVAFSLFYPLTFQESAFYYDFLELSGVFAACFFLMRRHMLACTICIAVFSFNKETFFLAPLALFFLHERDVSLRARASWLAAQLACCLVTRHLITSGYDTNIGGTVEFHLVENVRFWIDPKTYLSFWNLISRSVPTPSIQNPLVIVPLVIFLRAAWRFADRRYRHYLHAALWPLVVLFIPFGYRDEVRAFSLAFPALTLIALHGASRFTQIFSSATEPSRVASKLPLVGTTLPQTQRAASLVLAPRRREIQRDV</sequence>
<dbReference type="Proteomes" id="UP000001192">
    <property type="component" value="Chromosome 1"/>
</dbReference>
<organism evidence="2 3">
    <name type="scientific">Paraburkholderia phymatum (strain DSM 17167 / CIP 108236 / LMG 21445 / STM815)</name>
    <name type="common">Burkholderia phymatum</name>
    <dbReference type="NCBI Taxonomy" id="391038"/>
    <lineage>
        <taxon>Bacteria</taxon>
        <taxon>Pseudomonadati</taxon>
        <taxon>Pseudomonadota</taxon>
        <taxon>Betaproteobacteria</taxon>
        <taxon>Burkholderiales</taxon>
        <taxon>Burkholderiaceae</taxon>
        <taxon>Paraburkholderia</taxon>
    </lineage>
</organism>
<dbReference type="AlphaFoldDB" id="B2JF84"/>
<protein>
    <submittedName>
        <fullName evidence="2">Uncharacterized protein</fullName>
    </submittedName>
</protein>
<reference evidence="3" key="1">
    <citation type="journal article" date="2014" name="Stand. Genomic Sci.">
        <title>Complete genome sequence of Burkholderia phymatum STM815(T), a broad host range and efficient nitrogen-fixing symbiont of Mimosa species.</title>
        <authorList>
            <person name="Moulin L."/>
            <person name="Klonowska A."/>
            <person name="Caroline B."/>
            <person name="Booth K."/>
            <person name="Vriezen J.A."/>
            <person name="Melkonian R."/>
            <person name="James E.K."/>
            <person name="Young J.P."/>
            <person name="Bena G."/>
            <person name="Hauser L."/>
            <person name="Land M."/>
            <person name="Kyrpides N."/>
            <person name="Bruce D."/>
            <person name="Chain P."/>
            <person name="Copeland A."/>
            <person name="Pitluck S."/>
            <person name="Woyke T."/>
            <person name="Lizotte-Waniewski M."/>
            <person name="Bristow J."/>
            <person name="Riley M."/>
        </authorList>
    </citation>
    <scope>NUCLEOTIDE SEQUENCE [LARGE SCALE GENOMIC DNA]</scope>
    <source>
        <strain evidence="3">DSM 17167 / CIP 108236 / LMG 21445 / STM815</strain>
    </source>
</reference>
<dbReference type="HOGENOM" id="CLU_699568_0_0_4"/>
<keyword evidence="1" id="KW-1133">Transmembrane helix</keyword>
<dbReference type="EMBL" id="CP001043">
    <property type="protein sequence ID" value="ACC71452.1"/>
    <property type="molecule type" value="Genomic_DNA"/>
</dbReference>
<evidence type="ECO:0000313" key="3">
    <source>
        <dbReference type="Proteomes" id="UP000001192"/>
    </source>
</evidence>
<evidence type="ECO:0000313" key="2">
    <source>
        <dbReference type="EMBL" id="ACC71452.1"/>
    </source>
</evidence>
<feature type="transmembrane region" description="Helical" evidence="1">
    <location>
        <begin position="344"/>
        <end position="360"/>
    </location>
</feature>
<name>B2JF84_PARP8</name>
<feature type="transmembrane region" description="Helical" evidence="1">
    <location>
        <begin position="7"/>
        <end position="29"/>
    </location>
</feature>
<keyword evidence="3" id="KW-1185">Reference proteome</keyword>
<evidence type="ECO:0000256" key="1">
    <source>
        <dbReference type="SAM" id="Phobius"/>
    </source>
</evidence>
<gene>
    <name evidence="2" type="ordered locus">Bphy_2277</name>
</gene>
<dbReference type="RefSeq" id="WP_012401658.1">
    <property type="nucleotide sequence ID" value="NC_010622.1"/>
</dbReference>
<dbReference type="STRING" id="391038.Bphy_2277"/>
<dbReference type="eggNOG" id="ENOG503136M">
    <property type="taxonomic scope" value="Bacteria"/>
</dbReference>
<accession>B2JF84</accession>
<keyword evidence="1" id="KW-0472">Membrane</keyword>
<dbReference type="KEGG" id="bph:Bphy_2277"/>
<feature type="transmembrane region" description="Helical" evidence="1">
    <location>
        <begin position="146"/>
        <end position="165"/>
    </location>
</feature>